<dbReference type="InterPro" id="IPR027417">
    <property type="entry name" value="P-loop_NTPase"/>
</dbReference>
<dbReference type="EMBL" id="JAPYKO010000013">
    <property type="protein sequence ID" value="MEI9404184.1"/>
    <property type="molecule type" value="Genomic_DNA"/>
</dbReference>
<organism evidence="1 2">
    <name type="scientific">Mesorhizobium argentiipisi</name>
    <dbReference type="NCBI Taxonomy" id="3015175"/>
    <lineage>
        <taxon>Bacteria</taxon>
        <taxon>Pseudomonadati</taxon>
        <taxon>Pseudomonadota</taxon>
        <taxon>Alphaproteobacteria</taxon>
        <taxon>Hyphomicrobiales</taxon>
        <taxon>Phyllobacteriaceae</taxon>
        <taxon>Mesorhizobium</taxon>
    </lineage>
</organism>
<name>A0ABU8KH57_9HYPH</name>
<evidence type="ECO:0000313" key="1">
    <source>
        <dbReference type="EMBL" id="MEI9404184.1"/>
    </source>
</evidence>
<protein>
    <recommendedName>
        <fullName evidence="3">Sulfotransferase</fullName>
    </recommendedName>
</protein>
<evidence type="ECO:0000313" key="2">
    <source>
        <dbReference type="Proteomes" id="UP001366503"/>
    </source>
</evidence>
<dbReference type="SUPFAM" id="SSF52540">
    <property type="entry name" value="P-loop containing nucleoside triphosphate hydrolases"/>
    <property type="match status" value="1"/>
</dbReference>
<sequence length="188" mass="21106">MGTDADSVNHEDVELVNAAQGLDVDGRPMGLSAETAIENLKRIIGRRNNVSDIWGWKDPSADLYLEAVSGAVRNPFVVFVNRDVAAIAQSEFKRMQYSIEQAYEQALHRFTRYWELLQRLEWPTLLVSYERAALHPELLLCELAEFVGLPPPAVHQREMAKWFAAARDYRALESPGAAGNLAIPSKAR</sequence>
<evidence type="ECO:0008006" key="3">
    <source>
        <dbReference type="Google" id="ProtNLM"/>
    </source>
</evidence>
<keyword evidence="2" id="KW-1185">Reference proteome</keyword>
<dbReference type="RefSeq" id="WP_337094474.1">
    <property type="nucleotide sequence ID" value="NZ_JAPYKO010000013.1"/>
</dbReference>
<gene>
    <name evidence="1" type="ORF">O7A05_18760</name>
</gene>
<dbReference type="Proteomes" id="UP001366503">
    <property type="component" value="Unassembled WGS sequence"/>
</dbReference>
<accession>A0ABU8KH57</accession>
<reference evidence="1 2" key="1">
    <citation type="submission" date="2022-12" db="EMBL/GenBank/DDBJ databases">
        <authorList>
            <person name="Muema E."/>
        </authorList>
    </citation>
    <scope>NUCLEOTIDE SEQUENCE [LARGE SCALE GENOMIC DNA]</scope>
    <source>
        <strain evidence="2">1330</strain>
    </source>
</reference>
<comment type="caution">
    <text evidence="1">The sequence shown here is derived from an EMBL/GenBank/DDBJ whole genome shotgun (WGS) entry which is preliminary data.</text>
</comment>
<dbReference type="Gene3D" id="3.40.50.300">
    <property type="entry name" value="P-loop containing nucleotide triphosphate hydrolases"/>
    <property type="match status" value="1"/>
</dbReference>
<proteinExistence type="predicted"/>